<gene>
    <name evidence="2" type="ORF">GCM10009030_20050</name>
</gene>
<evidence type="ECO:0000313" key="2">
    <source>
        <dbReference type="EMBL" id="GGN94064.1"/>
    </source>
</evidence>
<dbReference type="AlphaFoldDB" id="A0A830GKQ4"/>
<name>A0A830GKQ4_9EURY</name>
<accession>A0A830GKQ4</accession>
<sequence>MIHSDLGADVEYDARSNTYRFQRGEHCETNTSTAVVTAVAEAVDREPTELEPLEEQIDSDALDMFFDPDASENGRDRACRVTFPFAGCEVTVNQGRSIVVSAPE</sequence>
<reference evidence="2" key="1">
    <citation type="journal article" date="2014" name="Int. J. Syst. Evol. Microbiol.">
        <title>Complete genome sequence of Corynebacterium casei LMG S-19264T (=DSM 44701T), isolated from a smear-ripened cheese.</title>
        <authorList>
            <consortium name="US DOE Joint Genome Institute (JGI-PGF)"/>
            <person name="Walter F."/>
            <person name="Albersmeier A."/>
            <person name="Kalinowski J."/>
            <person name="Ruckert C."/>
        </authorList>
    </citation>
    <scope>NUCLEOTIDE SEQUENCE</scope>
    <source>
        <strain evidence="2">JCM 17820</strain>
    </source>
</reference>
<reference evidence="2" key="2">
    <citation type="submission" date="2020-09" db="EMBL/GenBank/DDBJ databases">
        <authorList>
            <person name="Sun Q."/>
            <person name="Ohkuma M."/>
        </authorList>
    </citation>
    <scope>NUCLEOTIDE SEQUENCE</scope>
    <source>
        <strain evidence="2">JCM 17820</strain>
    </source>
</reference>
<dbReference type="Pfam" id="PF18545">
    <property type="entry name" value="HalOD1"/>
    <property type="match status" value="1"/>
</dbReference>
<dbReference type="Proteomes" id="UP000605784">
    <property type="component" value="Unassembled WGS sequence"/>
</dbReference>
<keyword evidence="3" id="KW-1185">Reference proteome</keyword>
<dbReference type="EMBL" id="BMOU01000003">
    <property type="protein sequence ID" value="GGN94064.1"/>
    <property type="molecule type" value="Genomic_DNA"/>
</dbReference>
<proteinExistence type="predicted"/>
<dbReference type="InterPro" id="IPR040624">
    <property type="entry name" value="HalOD1"/>
</dbReference>
<evidence type="ECO:0000313" key="3">
    <source>
        <dbReference type="Proteomes" id="UP000605784"/>
    </source>
</evidence>
<comment type="caution">
    <text evidence="2">The sequence shown here is derived from an EMBL/GenBank/DDBJ whole genome shotgun (WGS) entry which is preliminary data.</text>
</comment>
<protein>
    <recommendedName>
        <fullName evidence="1">Halobacterial output domain-containing protein</fullName>
    </recommendedName>
</protein>
<evidence type="ECO:0000259" key="1">
    <source>
        <dbReference type="Pfam" id="PF18545"/>
    </source>
</evidence>
<organism evidence="2 3">
    <name type="scientific">Haloarcula pellucida</name>
    <dbReference type="NCBI Taxonomy" id="1427151"/>
    <lineage>
        <taxon>Archaea</taxon>
        <taxon>Methanobacteriati</taxon>
        <taxon>Methanobacteriota</taxon>
        <taxon>Stenosarchaea group</taxon>
        <taxon>Halobacteria</taxon>
        <taxon>Halobacteriales</taxon>
        <taxon>Haloarculaceae</taxon>
        <taxon>Haloarcula</taxon>
    </lineage>
</organism>
<dbReference type="RefSeq" id="WP_188997027.1">
    <property type="nucleotide sequence ID" value="NZ_BMOU01000003.1"/>
</dbReference>
<feature type="domain" description="Halobacterial output" evidence="1">
    <location>
        <begin position="29"/>
        <end position="101"/>
    </location>
</feature>